<accession>A0ABX8JBS5</accession>
<gene>
    <name evidence="2" type="ORF">KP004_04990</name>
</gene>
<dbReference type="Proteomes" id="UP000683557">
    <property type="component" value="Chromosome"/>
</dbReference>
<dbReference type="PANTHER" id="PTHR33303:SF2">
    <property type="entry name" value="COA-BINDING DOMAIN-CONTAINING PROTEIN"/>
    <property type="match status" value="1"/>
</dbReference>
<proteinExistence type="predicted"/>
<dbReference type="SMART" id="SM00881">
    <property type="entry name" value="CoA_binding"/>
    <property type="match status" value="1"/>
</dbReference>
<dbReference type="PANTHER" id="PTHR33303">
    <property type="entry name" value="CYTOPLASMIC PROTEIN-RELATED"/>
    <property type="match status" value="1"/>
</dbReference>
<sequence>MQVPDIKEILTKYRTVAVVGLSPDAGKPSHEVAAYLKRAGYRIIPVNPAVDEVFGEKSYPSLAEIPEAVEIVDVFRRSEFVPEIVEQAIAKGAKVIWMQEGVVHEDAARRAREAGLEVVMDRCMLKEHVKWVKR</sequence>
<reference evidence="2 3" key="1">
    <citation type="submission" date="2021-06" db="EMBL/GenBank/DDBJ databases">
        <title>Gemonas diversity in paddy soil.</title>
        <authorList>
            <person name="Liu G."/>
        </authorList>
    </citation>
    <scope>NUCLEOTIDE SEQUENCE [LARGE SCALE GENOMIC DNA]</scope>
    <source>
        <strain evidence="2 3">RG10</strain>
    </source>
</reference>
<protein>
    <submittedName>
        <fullName evidence="2">CoA-binding protein</fullName>
    </submittedName>
</protein>
<dbReference type="RefSeq" id="WP_216801284.1">
    <property type="nucleotide sequence ID" value="NZ_CP076723.1"/>
</dbReference>
<name>A0ABX8JBS5_9BACT</name>
<keyword evidence="3" id="KW-1185">Reference proteome</keyword>
<organism evidence="2 3">
    <name type="scientific">Geomonas oryzisoli</name>
    <dbReference type="NCBI Taxonomy" id="2847992"/>
    <lineage>
        <taxon>Bacteria</taxon>
        <taxon>Pseudomonadati</taxon>
        <taxon>Thermodesulfobacteriota</taxon>
        <taxon>Desulfuromonadia</taxon>
        <taxon>Geobacterales</taxon>
        <taxon>Geobacteraceae</taxon>
        <taxon>Geomonas</taxon>
    </lineage>
</organism>
<evidence type="ECO:0000313" key="3">
    <source>
        <dbReference type="Proteomes" id="UP000683557"/>
    </source>
</evidence>
<evidence type="ECO:0000313" key="2">
    <source>
        <dbReference type="EMBL" id="QWV94546.1"/>
    </source>
</evidence>
<dbReference type="Pfam" id="PF13380">
    <property type="entry name" value="CoA_binding_2"/>
    <property type="match status" value="1"/>
</dbReference>
<dbReference type="EMBL" id="CP076723">
    <property type="protein sequence ID" value="QWV94546.1"/>
    <property type="molecule type" value="Genomic_DNA"/>
</dbReference>
<evidence type="ECO:0000259" key="1">
    <source>
        <dbReference type="SMART" id="SM00881"/>
    </source>
</evidence>
<feature type="domain" description="CoA-binding" evidence="1">
    <location>
        <begin position="9"/>
        <end position="102"/>
    </location>
</feature>
<dbReference type="InterPro" id="IPR003781">
    <property type="entry name" value="CoA-bd"/>
</dbReference>